<evidence type="ECO:0000313" key="2">
    <source>
        <dbReference type="Proteomes" id="UP001070176"/>
    </source>
</evidence>
<dbReference type="Gene3D" id="1.25.40.10">
    <property type="entry name" value="Tetratricopeptide repeat domain"/>
    <property type="match status" value="1"/>
</dbReference>
<evidence type="ECO:0000313" key="1">
    <source>
        <dbReference type="EMBL" id="MCX8530874.1"/>
    </source>
</evidence>
<comment type="caution">
    <text evidence="1">The sequence shown here is derived from an EMBL/GenBank/DDBJ whole genome shotgun (WGS) entry which is preliminary data.</text>
</comment>
<protein>
    <submittedName>
        <fullName evidence="1">Uncharacterized protein</fullName>
    </submittedName>
</protein>
<gene>
    <name evidence="1" type="ORF">OEA66_00755</name>
</gene>
<dbReference type="EMBL" id="JAOVZV010000001">
    <property type="protein sequence ID" value="MCX8530874.1"/>
    <property type="molecule type" value="Genomic_DNA"/>
</dbReference>
<dbReference type="Proteomes" id="UP001070176">
    <property type="component" value="Unassembled WGS sequence"/>
</dbReference>
<reference evidence="1" key="1">
    <citation type="submission" date="2022-10" db="EMBL/GenBank/DDBJ databases">
        <title>Chryseobacterium sp. nov., a novel bacterial species.</title>
        <authorList>
            <person name="Cao Y."/>
        </authorList>
    </citation>
    <scope>NUCLEOTIDE SEQUENCE</scope>
    <source>
        <strain evidence="1">KC 927</strain>
    </source>
</reference>
<organism evidence="1 2">
    <name type="scientific">Chryseobacterium luquanense</name>
    <dbReference type="NCBI Taxonomy" id="2983766"/>
    <lineage>
        <taxon>Bacteria</taxon>
        <taxon>Pseudomonadati</taxon>
        <taxon>Bacteroidota</taxon>
        <taxon>Flavobacteriia</taxon>
        <taxon>Flavobacteriales</taxon>
        <taxon>Weeksellaceae</taxon>
        <taxon>Chryseobacterium group</taxon>
        <taxon>Chryseobacterium</taxon>
    </lineage>
</organism>
<sequence length="1164" mass="136716">MIKKNRAIKESIRFSRARYQMIVSEKKLRKKAYSQIISTLAFPKLCESIDFLEKNIPGNKQTLIWGNPLPKIYSELGNVTEIPYLGDNLEAELNLCLIGIRKFKYEISLFLKYKEIFENYLILGEYIKAEKQLSKIEEEICVSLWSLENRFVLKELSGKASENKEYLSSFNKENNSYLGITKSLAHYLSLRAEHSLSVNRYYNELEGSLLNMKDSKNKEAFQNYYRFKLTFNNHTNFKNYGEIISLDFSHSIIDRYLTIVRIITNLLAVSNYLETETEKTHLRNYLLSRINYLIRKVNDPVLFKLKLLCGDRIFPAFESKKGIEEIRIIDNYTSGLYDVAEKEIKIQLLENPAQFDLYILYIKSLIYQKKPFIYIGNKKSIQNEILENLYRIISVNYNPHQSAAQLLRIANNIISSSISYGITDFVFYQTHGKDERKLLSKLSYSAANPAIHEVFKTDEEKLSFLHLLHEKFPDSLTINFFLEKLKGIEDIKKFEKKIPEVKYKVELAKWYQENDNFIDAITEWEYLINHYKETPPILETAVINLFHCYLMLNQLNKCIDLYVNSFFLNNYIVDKIETKNLLLKIRLNKFREVDKGINLPIFYALVDADEIESHIAFEQFNRHNGAEKPSELIKNISNFEESKFLWFLLNCCVPKILMHSTFINNSKERLEERLSIMNFLKEKMPDNNFILSEIKSIENILVIQQGLIDLDESKIYVNEQGIFENELQEFKAIYERFKIIADITGNNKLLFLEGGKLTTFISNENTELEKIEYSNNPVFEIYSELFTVIKDKFLNSQFGIVAYLSTRIRHGVLVGELRPVFETHKLITLKEGSSSNYRKNLYWDVIYSDLQPDVKEQIQIILNDFSSKIDGLIFDLIKKHLQVYKPEINDEGWFNYEFDDNNLWYHSIVAIGSGNFENFVQGIFNVLWERTDENLTFIRSKIQEDILVLFNKYFKELELSIVHLLGDYKSQELVKEIKDCSTEVQMIINKISRWFKRSEVKASNFSLSELINIVLEYTNKSSWHKELIVSQNIQYNCIIRGEFKTHFADLIRIFLENIIKHSTENIFDIECKITTDMANDILTIIIENEISDMNQLDHLKNIWKNNQPDVNKLLNEGKSGYHKAFKILKSDLKCTEADAILTNVSEDNKIFSVKLKINIKELKE</sequence>
<proteinExistence type="predicted"/>
<name>A0ABT3XYA0_9FLAO</name>
<dbReference type="RefSeq" id="WP_267279549.1">
    <property type="nucleotide sequence ID" value="NZ_JAOVZV010000001.1"/>
</dbReference>
<accession>A0ABT3XYA0</accession>
<keyword evidence="2" id="KW-1185">Reference proteome</keyword>
<dbReference type="InterPro" id="IPR011990">
    <property type="entry name" value="TPR-like_helical_dom_sf"/>
</dbReference>